<evidence type="ECO:0000313" key="2">
    <source>
        <dbReference type="EMBL" id="TCU34041.1"/>
    </source>
</evidence>
<accession>A0A4R3RGB3</accession>
<reference evidence="2 3" key="1">
    <citation type="submission" date="2019-03" db="EMBL/GenBank/DDBJ databases">
        <title>Genomic Encyclopedia of Type Strains, Phase IV (KMG-V): Genome sequencing to study the core and pangenomes of soil and plant-associated prokaryotes.</title>
        <authorList>
            <person name="Whitman W."/>
        </authorList>
    </citation>
    <scope>NUCLEOTIDE SEQUENCE [LARGE SCALE GENOMIC DNA]</scope>
    <source>
        <strain evidence="2 3">IE4868</strain>
    </source>
</reference>
<protein>
    <submittedName>
        <fullName evidence="2">Uncharacterized protein</fullName>
    </submittedName>
</protein>
<evidence type="ECO:0000313" key="3">
    <source>
        <dbReference type="Proteomes" id="UP000295507"/>
    </source>
</evidence>
<evidence type="ECO:0000256" key="1">
    <source>
        <dbReference type="SAM" id="Phobius"/>
    </source>
</evidence>
<name>A0A4R3RGB3_9HYPH</name>
<feature type="transmembrane region" description="Helical" evidence="1">
    <location>
        <begin position="29"/>
        <end position="49"/>
    </location>
</feature>
<keyword evidence="1" id="KW-0472">Membrane</keyword>
<dbReference type="RefSeq" id="WP_165921978.1">
    <property type="nucleotide sequence ID" value="NZ_SMBK01000013.1"/>
</dbReference>
<dbReference type="EMBL" id="SMBK01000013">
    <property type="protein sequence ID" value="TCU34041.1"/>
    <property type="molecule type" value="Genomic_DNA"/>
</dbReference>
<keyword evidence="1" id="KW-1133">Transmembrane helix</keyword>
<organism evidence="2 3">
    <name type="scientific">Rhizobium azibense</name>
    <dbReference type="NCBI Taxonomy" id="1136135"/>
    <lineage>
        <taxon>Bacteria</taxon>
        <taxon>Pseudomonadati</taxon>
        <taxon>Pseudomonadota</taxon>
        <taxon>Alphaproteobacteria</taxon>
        <taxon>Hyphomicrobiales</taxon>
        <taxon>Rhizobiaceae</taxon>
        <taxon>Rhizobium/Agrobacterium group</taxon>
        <taxon>Rhizobium</taxon>
    </lineage>
</organism>
<dbReference type="AlphaFoldDB" id="A0A4R3RGB3"/>
<dbReference type="Proteomes" id="UP000295507">
    <property type="component" value="Unassembled WGS sequence"/>
</dbReference>
<keyword evidence="1" id="KW-0812">Transmembrane</keyword>
<sequence>MNALVIEIAAALNLAWVFGFTNASGVHANLGLKVAPVIIAGLLVANAYARFMGWPV</sequence>
<proteinExistence type="predicted"/>
<comment type="caution">
    <text evidence="2">The sequence shown here is derived from an EMBL/GenBank/DDBJ whole genome shotgun (WGS) entry which is preliminary data.</text>
</comment>
<gene>
    <name evidence="2" type="ORF">EV129_11324</name>
</gene>